<protein>
    <submittedName>
        <fullName evidence="3">Uncharacterized protein LOC116300475</fullName>
    </submittedName>
</protein>
<dbReference type="Pfam" id="PF00240">
    <property type="entry name" value="ubiquitin"/>
    <property type="match status" value="1"/>
</dbReference>
<keyword evidence="2" id="KW-1185">Reference proteome</keyword>
<evidence type="ECO:0000313" key="3">
    <source>
        <dbReference type="RefSeq" id="XP_031565211.1"/>
    </source>
</evidence>
<dbReference type="InterPro" id="IPR016024">
    <property type="entry name" value="ARM-type_fold"/>
</dbReference>
<dbReference type="CDD" id="cd17039">
    <property type="entry name" value="Ubl_ubiquitin_like"/>
    <property type="match status" value="1"/>
</dbReference>
<name>A0A6P8ICD3_ACTTE</name>
<dbReference type="OrthoDB" id="5948924at2759"/>
<dbReference type="PROSITE" id="PS50053">
    <property type="entry name" value="UBIQUITIN_2"/>
    <property type="match status" value="1"/>
</dbReference>
<dbReference type="SUPFAM" id="SSF48371">
    <property type="entry name" value="ARM repeat"/>
    <property type="match status" value="1"/>
</dbReference>
<sequence>MTTEDSLVINLNIFCTNQNKKEQTKLAINKDEVSSVYQLKTKIQDLCKAPICDQKLSYLDQPLSDPTTKLSELYLRDGDTICVEFLEKVDLEEFNECIRKLKGFLSSAPPCSSDGNYIHVPLIKNVGKMEDLYADIAEPLESLDMKFSLWKTVQVKANRHYFVQEGGLKVLVEVLHYSQKRYSWICSTTNPQVQTAILVEKTKGSDSSDDDDEDYEDDIAYRSDELVQSFNEWQMILCSLVLQTLWNFMETGPDTWLVLNMDTLQSMIDSYIMSDNYSGPSPHLAVHLRESALGCLCGCVEYDEKAQFQVADNLAMMKKLSHTIEPKGFFQRNECPLAANTIFYVSFNQQAIEKLISSGFYEEILDKVQAWHQEFDSSILVLVTWYYCLLFLARVRSSTLCTIPHKHSNAIDSVIERFVQEYNPRRIAEYEENKMYVWMTLAPIIHMAFAAGLPRTRKNTRQLKTDTNEGSLSAKKSRYSVEKTLPEEIDMNKFAENDLSTASISDLHMDTDNNAPQLYRQFTGAKEIELGNPKTARWPGSSASQKLAIFALQHTLFSRDNRQLLKAEGLDSYLVCLRWQLKSGTEYDKLTNELLVVRGDEIKVPTLTVICKSVLASMHGLDSVFRV</sequence>
<evidence type="ECO:0000259" key="1">
    <source>
        <dbReference type="PROSITE" id="PS50053"/>
    </source>
</evidence>
<accession>A0A6P8ICD3</accession>
<dbReference type="AlphaFoldDB" id="A0A6P8ICD3"/>
<evidence type="ECO:0000313" key="2">
    <source>
        <dbReference type="Proteomes" id="UP000515163"/>
    </source>
</evidence>
<dbReference type="SUPFAM" id="SSF54236">
    <property type="entry name" value="Ubiquitin-like"/>
    <property type="match status" value="1"/>
</dbReference>
<dbReference type="GeneID" id="116300475"/>
<dbReference type="RefSeq" id="XP_031565211.1">
    <property type="nucleotide sequence ID" value="XM_031709351.1"/>
</dbReference>
<dbReference type="InterPro" id="IPR029071">
    <property type="entry name" value="Ubiquitin-like_domsf"/>
</dbReference>
<reference evidence="3" key="1">
    <citation type="submission" date="2025-08" db="UniProtKB">
        <authorList>
            <consortium name="RefSeq"/>
        </authorList>
    </citation>
    <scope>IDENTIFICATION</scope>
    <source>
        <tissue evidence="3">Tentacle</tissue>
    </source>
</reference>
<dbReference type="InterPro" id="IPR000626">
    <property type="entry name" value="Ubiquitin-like_dom"/>
</dbReference>
<dbReference type="Proteomes" id="UP000515163">
    <property type="component" value="Unplaced"/>
</dbReference>
<dbReference type="InParanoid" id="A0A6P8ICD3"/>
<organism evidence="2 3">
    <name type="scientific">Actinia tenebrosa</name>
    <name type="common">Australian red waratah sea anemone</name>
    <dbReference type="NCBI Taxonomy" id="6105"/>
    <lineage>
        <taxon>Eukaryota</taxon>
        <taxon>Metazoa</taxon>
        <taxon>Cnidaria</taxon>
        <taxon>Anthozoa</taxon>
        <taxon>Hexacorallia</taxon>
        <taxon>Actiniaria</taxon>
        <taxon>Actiniidae</taxon>
        <taxon>Actinia</taxon>
    </lineage>
</organism>
<proteinExistence type="predicted"/>
<dbReference type="KEGG" id="aten:116300475"/>
<dbReference type="Gene3D" id="3.10.20.90">
    <property type="entry name" value="Phosphatidylinositol 3-kinase Catalytic Subunit, Chain A, domain 1"/>
    <property type="match status" value="1"/>
</dbReference>
<feature type="domain" description="Ubiquitin-like" evidence="1">
    <location>
        <begin position="9"/>
        <end position="81"/>
    </location>
</feature>
<gene>
    <name evidence="3" type="primary">LOC116300475</name>
</gene>